<dbReference type="Proteomes" id="UP000515861">
    <property type="component" value="Chromosome"/>
</dbReference>
<protein>
    <submittedName>
        <fullName evidence="1">Uncharacterized protein</fullName>
    </submittedName>
</protein>
<dbReference type="RefSeq" id="WP_187479598.1">
    <property type="nucleotide sequence ID" value="NZ_CP060697.1"/>
</dbReference>
<accession>A0A7G9L1Z4</accession>
<dbReference type="AlphaFoldDB" id="A0A7G9L1Z4"/>
<dbReference type="EMBL" id="CP060697">
    <property type="protein sequence ID" value="QNM82643.1"/>
    <property type="molecule type" value="Genomic_DNA"/>
</dbReference>
<sequence length="165" mass="16526">MRPLLLLPLALLAGCASPDGPIPSLAPRAAESIDPRVPVADPVVAAEADPQLVQRLNTLVAQAEAGDRGFQSAASAARSAVASAGAAQGEGWVAAQQALSRAVAARAPVALALSEIDSLAADRLIAAGGIGAANLRAIGQASAQVSAIDEREVQAISQMQAALRR</sequence>
<gene>
    <name evidence="1" type="ORF">H8M03_11690</name>
</gene>
<dbReference type="KEGG" id="ssau:H8M03_11690"/>
<organism evidence="1 2">
    <name type="scientific">Sphingomonas sabuli</name>
    <dbReference type="NCBI Taxonomy" id="2764186"/>
    <lineage>
        <taxon>Bacteria</taxon>
        <taxon>Pseudomonadati</taxon>
        <taxon>Pseudomonadota</taxon>
        <taxon>Alphaproteobacteria</taxon>
        <taxon>Sphingomonadales</taxon>
        <taxon>Sphingomonadaceae</taxon>
        <taxon>Sphingomonas</taxon>
    </lineage>
</organism>
<dbReference type="PROSITE" id="PS51257">
    <property type="entry name" value="PROKAR_LIPOPROTEIN"/>
    <property type="match status" value="1"/>
</dbReference>
<keyword evidence="2" id="KW-1185">Reference proteome</keyword>
<reference evidence="1 2" key="1">
    <citation type="submission" date="2020-08" db="EMBL/GenBank/DDBJ databases">
        <title>Sphingomonas sp. sand1-3 16S ribosomal RNA gene Genome sequencing and assembly.</title>
        <authorList>
            <person name="Kang M."/>
        </authorList>
    </citation>
    <scope>NUCLEOTIDE SEQUENCE [LARGE SCALE GENOMIC DNA]</scope>
    <source>
        <strain evidence="2">sand1-3</strain>
    </source>
</reference>
<name>A0A7G9L1Z4_9SPHN</name>
<evidence type="ECO:0000313" key="2">
    <source>
        <dbReference type="Proteomes" id="UP000515861"/>
    </source>
</evidence>
<proteinExistence type="predicted"/>
<evidence type="ECO:0000313" key="1">
    <source>
        <dbReference type="EMBL" id="QNM82643.1"/>
    </source>
</evidence>